<dbReference type="Pfam" id="PF00103">
    <property type="entry name" value="Hormone_1"/>
    <property type="match status" value="1"/>
</dbReference>
<keyword evidence="6" id="KW-1015">Disulfide bond</keyword>
<dbReference type="CDD" id="cd10288">
    <property type="entry name" value="prolactin_like"/>
    <property type="match status" value="1"/>
</dbReference>
<dbReference type="InterPro" id="IPR009079">
    <property type="entry name" value="4_helix_cytokine-like_core"/>
</dbReference>
<name>A6J7R9_RAT</name>
<feature type="chain" id="PRO_5039913703" evidence="8">
    <location>
        <begin position="31"/>
        <end position="248"/>
    </location>
</feature>
<proteinExistence type="inferred from homology"/>
<dbReference type="SUPFAM" id="SSF47266">
    <property type="entry name" value="4-helical cytokines"/>
    <property type="match status" value="1"/>
</dbReference>
<evidence type="ECO:0000256" key="8">
    <source>
        <dbReference type="SAM" id="SignalP"/>
    </source>
</evidence>
<dbReference type="Gene3D" id="1.20.1250.10">
    <property type="match status" value="1"/>
</dbReference>
<accession>A6J7R9</accession>
<dbReference type="InterPro" id="IPR001400">
    <property type="entry name" value="Somatotropin/Prolactin"/>
</dbReference>
<reference evidence="10" key="1">
    <citation type="submission" date="2005-09" db="EMBL/GenBank/DDBJ databases">
        <authorList>
            <person name="Mural R.J."/>
            <person name="Li P.W."/>
            <person name="Adams M.D."/>
            <person name="Amanatides P.G."/>
            <person name="Baden-Tillson H."/>
            <person name="Barnstead M."/>
            <person name="Chin S.H."/>
            <person name="Dew I."/>
            <person name="Evans C.A."/>
            <person name="Ferriera S."/>
            <person name="Flanigan M."/>
            <person name="Fosler C."/>
            <person name="Glodek A."/>
            <person name="Gu Z."/>
            <person name="Holt R.A."/>
            <person name="Jennings D."/>
            <person name="Kraft C.L."/>
            <person name="Lu F."/>
            <person name="Nguyen T."/>
            <person name="Nusskern D.R."/>
            <person name="Pfannkoch C.M."/>
            <person name="Sitter C."/>
            <person name="Sutton G.G."/>
            <person name="Venter J.C."/>
            <person name="Wang Z."/>
            <person name="Woodage T."/>
            <person name="Zheng X.H."/>
            <person name="Zhong F."/>
        </authorList>
    </citation>
    <scope>NUCLEOTIDE SEQUENCE [LARGE SCALE GENOMIC DNA]</scope>
    <source>
        <strain>BN</strain>
        <strain evidence="10">Sprague-Dawley</strain>
    </source>
</reference>
<evidence type="ECO:0000313" key="9">
    <source>
        <dbReference type="EMBL" id="EDL98420.1"/>
    </source>
</evidence>
<evidence type="ECO:0000256" key="6">
    <source>
        <dbReference type="ARBA" id="ARBA00023157"/>
    </source>
</evidence>
<dbReference type="FunFam" id="1.20.1250.10:FF:000036">
    <property type="entry name" value="Growth hormone d15"/>
    <property type="match status" value="1"/>
</dbReference>
<comment type="similarity">
    <text evidence="2">Belongs to the somatotropin/prolactin family.</text>
</comment>
<dbReference type="PANTHER" id="PTHR11417">
    <property type="entry name" value="SOMATOTROPIN,PROLACTIN"/>
    <property type="match status" value="1"/>
</dbReference>
<keyword evidence="4" id="KW-0372">Hormone</keyword>
<evidence type="ECO:0000256" key="2">
    <source>
        <dbReference type="ARBA" id="ARBA00008474"/>
    </source>
</evidence>
<gene>
    <name evidence="9" type="ORF">rCG_44053</name>
</gene>
<dbReference type="GO" id="GO:0005179">
    <property type="term" value="F:hormone activity"/>
    <property type="evidence" value="ECO:0007669"/>
    <property type="project" value="UniProtKB-KW"/>
</dbReference>
<sequence>MELALSQPSFFGTLLMLVVSNLLLWEKAASIPACMVEDGGCWDPLREAFNSATQRAETLRNLSDQLYVEFFQNQFSSRQFADLSSQLIRKDETVLKAGTYCHSNRAKPKSRGVNIDIEEYLKMSINFVGSWISPLFHLVIELSAMEGVPETILSKAKDLEENNRQLLDDLRWILTKVFPTAEIKEEFPSWDYLSFLKSSNKNHKFLAIFNLSSCLDYDTKYTIHYFIVEHLLLIVYISNPYVDIMYRL</sequence>
<dbReference type="PANTHER" id="PTHR11417:SF69">
    <property type="entry name" value="PROLACTIN-8A6-RELATED"/>
    <property type="match status" value="1"/>
</dbReference>
<dbReference type="EMBL" id="CH473977">
    <property type="protein sequence ID" value="EDL98420.1"/>
    <property type="molecule type" value="Genomic_DNA"/>
</dbReference>
<evidence type="ECO:0000313" key="10">
    <source>
        <dbReference type="Proteomes" id="UP000234681"/>
    </source>
</evidence>
<evidence type="ECO:0000256" key="1">
    <source>
        <dbReference type="ARBA" id="ARBA00004613"/>
    </source>
</evidence>
<evidence type="ECO:0000256" key="7">
    <source>
        <dbReference type="ARBA" id="ARBA00023180"/>
    </source>
</evidence>
<keyword evidence="7" id="KW-0325">Glycoprotein</keyword>
<dbReference type="Proteomes" id="UP000234681">
    <property type="component" value="Chromosome 17"/>
</dbReference>
<evidence type="ECO:0000256" key="3">
    <source>
        <dbReference type="ARBA" id="ARBA00022525"/>
    </source>
</evidence>
<feature type="signal peptide" evidence="8">
    <location>
        <begin position="1"/>
        <end position="30"/>
    </location>
</feature>
<dbReference type="AlphaFoldDB" id="A6J7R9"/>
<evidence type="ECO:0000256" key="4">
    <source>
        <dbReference type="ARBA" id="ARBA00022702"/>
    </source>
</evidence>
<keyword evidence="5 8" id="KW-0732">Signal</keyword>
<protein>
    <submittedName>
        <fullName evidence="9">RCG44053, isoform CRA_b</fullName>
    </submittedName>
</protein>
<organism evidence="9 10">
    <name type="scientific">Rattus norvegicus</name>
    <name type="common">Rat</name>
    <dbReference type="NCBI Taxonomy" id="10116"/>
    <lineage>
        <taxon>Eukaryota</taxon>
        <taxon>Metazoa</taxon>
        <taxon>Chordata</taxon>
        <taxon>Craniata</taxon>
        <taxon>Vertebrata</taxon>
        <taxon>Euteleostomi</taxon>
        <taxon>Mammalia</taxon>
        <taxon>Eutheria</taxon>
        <taxon>Euarchontoglires</taxon>
        <taxon>Glires</taxon>
        <taxon>Rodentia</taxon>
        <taxon>Myomorpha</taxon>
        <taxon>Muroidea</taxon>
        <taxon>Muridae</taxon>
        <taxon>Murinae</taxon>
        <taxon>Rattus</taxon>
    </lineage>
</organism>
<keyword evidence="3" id="KW-0964">Secreted</keyword>
<dbReference type="GO" id="GO:0005576">
    <property type="term" value="C:extracellular region"/>
    <property type="evidence" value="ECO:0007669"/>
    <property type="project" value="UniProtKB-SubCell"/>
</dbReference>
<evidence type="ECO:0000256" key="5">
    <source>
        <dbReference type="ARBA" id="ARBA00022729"/>
    </source>
</evidence>
<comment type="subcellular location">
    <subcellularLocation>
        <location evidence="1">Secreted</location>
    </subcellularLocation>
</comment>